<organism evidence="2 4">
    <name type="scientific">Alteromonas mediterranea</name>
    <dbReference type="NCBI Taxonomy" id="314275"/>
    <lineage>
        <taxon>Bacteria</taxon>
        <taxon>Pseudomonadati</taxon>
        <taxon>Pseudomonadota</taxon>
        <taxon>Gammaproteobacteria</taxon>
        <taxon>Alteromonadales</taxon>
        <taxon>Alteromonadaceae</taxon>
        <taxon>Alteromonas/Salinimonas group</taxon>
        <taxon>Alteromonas</taxon>
    </lineage>
</organism>
<evidence type="ECO:0000313" key="3">
    <source>
        <dbReference type="EMBL" id="APD90642.1"/>
    </source>
</evidence>
<evidence type="ECO:0000313" key="5">
    <source>
        <dbReference type="Proteomes" id="UP000182101"/>
    </source>
</evidence>
<evidence type="ECO:0000313" key="2">
    <source>
        <dbReference type="EMBL" id="AMJ79368.1"/>
    </source>
</evidence>
<name>A0AAC8XL84_9ALTE</name>
<dbReference type="EMBL" id="CP013928">
    <property type="protein sequence ID" value="AMJ79368.1"/>
    <property type="molecule type" value="Genomic_DNA"/>
</dbReference>
<keyword evidence="1" id="KW-0732">Signal</keyword>
<reference evidence="2 4" key="1">
    <citation type="submission" date="2015-12" db="EMBL/GenBank/DDBJ databases">
        <title>Intraspecies pangenome expansion in the marine bacterium Alteromonas.</title>
        <authorList>
            <person name="Lopez-Perez M."/>
            <person name="Rodriguez-Valera F."/>
        </authorList>
    </citation>
    <scope>NUCLEOTIDE SEQUENCE [LARGE SCALE GENOMIC DNA]</scope>
    <source>
        <strain evidence="2 4">UM8</strain>
    </source>
</reference>
<proteinExistence type="predicted"/>
<dbReference type="AlphaFoldDB" id="A0AAC8XL84"/>
<dbReference type="EMBL" id="CP018024">
    <property type="protein sequence ID" value="APD90642.1"/>
    <property type="molecule type" value="Genomic_DNA"/>
</dbReference>
<dbReference type="Pfam" id="PF11075">
    <property type="entry name" value="DUF2780"/>
    <property type="match status" value="1"/>
</dbReference>
<evidence type="ECO:0000256" key="1">
    <source>
        <dbReference type="SAM" id="SignalP"/>
    </source>
</evidence>
<dbReference type="GeneID" id="56343214"/>
<gene>
    <name evidence="2" type="ORF">AV942_14245</name>
    <name evidence="3" type="ORF">BM524_12995</name>
</gene>
<dbReference type="InterPro" id="IPR021302">
    <property type="entry name" value="DUF2780_VcgC/VcgE"/>
</dbReference>
<evidence type="ECO:0000313" key="4">
    <source>
        <dbReference type="Proteomes" id="UP000061468"/>
    </source>
</evidence>
<reference evidence="3 5" key="2">
    <citation type="submission" date="2016-11" db="EMBL/GenBank/DDBJ databases">
        <title>Networking in microbes: conjugative elements and plasmids in the genus Alteromonas.</title>
        <authorList>
            <person name="Lopez-Perez M."/>
            <person name="Ramon-Marco N."/>
            <person name="Rodriguez-Valera F."/>
        </authorList>
    </citation>
    <scope>NUCLEOTIDE SEQUENCE [LARGE SCALE GENOMIC DNA]</scope>
    <source>
        <strain evidence="3 5">CP48</strain>
    </source>
</reference>
<sequence length="197" mass="20528">MKRFILAPALLITLTCFTHSAHANISELKGLLGDKKADTTVTTSSLTQMATSAASNIDLASLVSAVSGNLNVSNEQSQGGIASVMNYVQSNLSNGEYSQLAKNIPGLDGLLDDVPALSDSSAPNSSSSLSGLLNKASEYSSTVKSVNDLKQQFEALGLSTDMIASFVSQISTYLNVNADSETQALFKSGLDNLLTAL</sequence>
<dbReference type="RefSeq" id="WP_015067720.1">
    <property type="nucleotide sequence ID" value="NZ_CP013928.1"/>
</dbReference>
<evidence type="ECO:0008006" key="6">
    <source>
        <dbReference type="Google" id="ProtNLM"/>
    </source>
</evidence>
<dbReference type="Proteomes" id="UP000182101">
    <property type="component" value="Chromosome"/>
</dbReference>
<accession>A0AAC8XL84</accession>
<dbReference type="Proteomes" id="UP000061468">
    <property type="component" value="Chromosome"/>
</dbReference>
<feature type="chain" id="PRO_5041891872" description="DUF2780 domain-containing protein" evidence="1">
    <location>
        <begin position="24"/>
        <end position="197"/>
    </location>
</feature>
<feature type="signal peptide" evidence="1">
    <location>
        <begin position="1"/>
        <end position="23"/>
    </location>
</feature>
<protein>
    <recommendedName>
        <fullName evidence="6">DUF2780 domain-containing protein</fullName>
    </recommendedName>
</protein>